<sequence>MITVISLNPPTIVGGTTICFDFALSTDSAEISLTPDVRIPRRTYETLAYSSAICRRKKIEYLVSRERIATV</sequence>
<organism evidence="1 2">
    <name type="scientific">Vespula maculifrons</name>
    <name type="common">Eastern yellow jacket</name>
    <name type="synonym">Wasp</name>
    <dbReference type="NCBI Taxonomy" id="7453"/>
    <lineage>
        <taxon>Eukaryota</taxon>
        <taxon>Metazoa</taxon>
        <taxon>Ecdysozoa</taxon>
        <taxon>Arthropoda</taxon>
        <taxon>Hexapoda</taxon>
        <taxon>Insecta</taxon>
        <taxon>Pterygota</taxon>
        <taxon>Neoptera</taxon>
        <taxon>Endopterygota</taxon>
        <taxon>Hymenoptera</taxon>
        <taxon>Apocrita</taxon>
        <taxon>Aculeata</taxon>
        <taxon>Vespoidea</taxon>
        <taxon>Vespidae</taxon>
        <taxon>Vespinae</taxon>
        <taxon>Vespula</taxon>
    </lineage>
</organism>
<accession>A0ABD2C2Y5</accession>
<name>A0ABD2C2Y5_VESMC</name>
<dbReference type="AlphaFoldDB" id="A0ABD2C2Y5"/>
<protein>
    <submittedName>
        <fullName evidence="1">Uncharacterized protein</fullName>
    </submittedName>
</protein>
<comment type="caution">
    <text evidence="1">The sequence shown here is derived from an EMBL/GenBank/DDBJ whole genome shotgun (WGS) entry which is preliminary data.</text>
</comment>
<proteinExistence type="predicted"/>
<gene>
    <name evidence="1" type="ORF">V1477_010759</name>
</gene>
<keyword evidence="2" id="KW-1185">Reference proteome</keyword>
<dbReference type="Proteomes" id="UP001607303">
    <property type="component" value="Unassembled WGS sequence"/>
</dbReference>
<evidence type="ECO:0000313" key="1">
    <source>
        <dbReference type="EMBL" id="KAL2739370.1"/>
    </source>
</evidence>
<dbReference type="EMBL" id="JAYRBN010000061">
    <property type="protein sequence ID" value="KAL2739370.1"/>
    <property type="molecule type" value="Genomic_DNA"/>
</dbReference>
<reference evidence="1 2" key="1">
    <citation type="journal article" date="2024" name="Ann. Entomol. Soc. Am.">
        <title>Genomic analyses of the southern and eastern yellowjacket wasps (Hymenoptera: Vespidae) reveal evolutionary signatures of social life.</title>
        <authorList>
            <person name="Catto M.A."/>
            <person name="Caine P.B."/>
            <person name="Orr S.E."/>
            <person name="Hunt B.G."/>
            <person name="Goodisman M.A.D."/>
        </authorList>
    </citation>
    <scope>NUCLEOTIDE SEQUENCE [LARGE SCALE GENOMIC DNA]</scope>
    <source>
        <strain evidence="1">232</strain>
        <tissue evidence="1">Head and thorax</tissue>
    </source>
</reference>
<evidence type="ECO:0000313" key="2">
    <source>
        <dbReference type="Proteomes" id="UP001607303"/>
    </source>
</evidence>